<protein>
    <submittedName>
        <fullName evidence="15">CSON006542 protein</fullName>
    </submittedName>
</protein>
<evidence type="ECO:0000256" key="4">
    <source>
        <dbReference type="ARBA" id="ARBA00022461"/>
    </source>
</evidence>
<reference evidence="15" key="1">
    <citation type="submission" date="2018-04" db="EMBL/GenBank/DDBJ databases">
        <authorList>
            <person name="Go L.Y."/>
            <person name="Mitchell J.A."/>
        </authorList>
    </citation>
    <scope>NUCLEOTIDE SEQUENCE</scope>
    <source>
        <tissue evidence="15">Whole organism</tissue>
    </source>
</reference>
<organism evidence="15">
    <name type="scientific">Culicoides sonorensis</name>
    <name type="common">Biting midge</name>
    <dbReference type="NCBI Taxonomy" id="179676"/>
    <lineage>
        <taxon>Eukaryota</taxon>
        <taxon>Metazoa</taxon>
        <taxon>Ecdysozoa</taxon>
        <taxon>Arthropoda</taxon>
        <taxon>Hexapoda</taxon>
        <taxon>Insecta</taxon>
        <taxon>Pterygota</taxon>
        <taxon>Neoptera</taxon>
        <taxon>Endopterygota</taxon>
        <taxon>Diptera</taxon>
        <taxon>Nematocera</taxon>
        <taxon>Chironomoidea</taxon>
        <taxon>Ceratopogonidae</taxon>
        <taxon>Ceratopogoninae</taxon>
        <taxon>Culicoides</taxon>
        <taxon>Monoculicoides</taxon>
    </lineage>
</organism>
<gene>
    <name evidence="15" type="primary">CSON006542</name>
</gene>
<feature type="region of interest" description="Disordered" evidence="13">
    <location>
        <begin position="1"/>
        <end position="22"/>
    </location>
</feature>
<keyword evidence="9 14" id="KW-0472">Membrane</keyword>
<dbReference type="Gene3D" id="1.10.287.820">
    <property type="entry name" value="Acid-sensing ion channel domain"/>
    <property type="match status" value="1"/>
</dbReference>
<keyword evidence="8 12" id="KW-0406">Ion transport</keyword>
<proteinExistence type="inferred from homology"/>
<evidence type="ECO:0000256" key="5">
    <source>
        <dbReference type="ARBA" id="ARBA00022692"/>
    </source>
</evidence>
<keyword evidence="3 12" id="KW-0813">Transport</keyword>
<evidence type="ECO:0000256" key="14">
    <source>
        <dbReference type="SAM" id="Phobius"/>
    </source>
</evidence>
<keyword evidence="5 12" id="KW-0812">Transmembrane</keyword>
<dbReference type="VEuPathDB" id="VectorBase:CSON006542"/>
<comment type="subcellular location">
    <subcellularLocation>
        <location evidence="1">Membrane</location>
        <topology evidence="1">Multi-pass membrane protein</topology>
    </subcellularLocation>
</comment>
<evidence type="ECO:0000256" key="2">
    <source>
        <dbReference type="ARBA" id="ARBA00007193"/>
    </source>
</evidence>
<name>A0A336KAK0_CULSO</name>
<keyword evidence="4 12" id="KW-0894">Sodium channel</keyword>
<evidence type="ECO:0000256" key="12">
    <source>
        <dbReference type="RuleBase" id="RU000679"/>
    </source>
</evidence>
<feature type="compositionally biased region" description="Polar residues" evidence="13">
    <location>
        <begin position="8"/>
        <end position="19"/>
    </location>
</feature>
<evidence type="ECO:0000256" key="6">
    <source>
        <dbReference type="ARBA" id="ARBA00022989"/>
    </source>
</evidence>
<sequence>MFPAKSPPKNQISNFSDFNPENEESNKLKKIIQENIIEYCDNSTIHGVKYIATKKKIERFSWIVICIFLLCGCGTQIYEIVVKWRQNPLIFLLDQKVTPIDQIPFPAVTVCTQRLPNRNAFNYTEFLMRFMDNDDENFTKAEMLLFDALSKIFYGNVMKYAQKMESKMESIPHYTTYESFKILEDHLISPHLTLPFCKGVIPEADHWDCNRRFTRIWLKDGICYSFNLLAKDEIFRSNVIFPLSLTPNLVLPENEPYRTNFYSFAHEILDKTPKLYHVNNRREKLHVRTRLYEDFTDLICKPDILVFIHNPNDIPWDLQTHGYLIQADSFLKTDLSVTPLVIQTDPDIKSFDIEHRGCFFEDERKLKFFQKYSQNNCELECVTNSTNRLLNCSMSWMPQISVKDNCHFAEYYQWINIELSVLRSDLAKCNCLPACNTIQYNVKVTGSHTPFFDDRTITKHDFIHNADDPIIALWRRKILEKFYIGTNKSYNFEIPVKEILKKSNLTIDFDIWDWKFTEIEVHYEDSEFLAMKRHLAYTFADFISQIGGILGCFLGISIFSIIEIVYFITIRICKAKEKAENFEIRHVKPQITIQTKKF</sequence>
<feature type="transmembrane region" description="Helical" evidence="14">
    <location>
        <begin position="542"/>
        <end position="568"/>
    </location>
</feature>
<dbReference type="AlphaFoldDB" id="A0A336KAK0"/>
<dbReference type="Pfam" id="PF00858">
    <property type="entry name" value="ASC"/>
    <property type="match status" value="1"/>
</dbReference>
<evidence type="ECO:0000313" key="16">
    <source>
        <dbReference type="EMBL" id="SSX22301.1"/>
    </source>
</evidence>
<evidence type="ECO:0000256" key="13">
    <source>
        <dbReference type="SAM" id="MobiDB-lite"/>
    </source>
</evidence>
<evidence type="ECO:0000256" key="7">
    <source>
        <dbReference type="ARBA" id="ARBA00023053"/>
    </source>
</evidence>
<dbReference type="GO" id="GO:0005886">
    <property type="term" value="C:plasma membrane"/>
    <property type="evidence" value="ECO:0007669"/>
    <property type="project" value="TreeGrafter"/>
</dbReference>
<evidence type="ECO:0000256" key="11">
    <source>
        <dbReference type="ARBA" id="ARBA00023303"/>
    </source>
</evidence>
<evidence type="ECO:0000256" key="9">
    <source>
        <dbReference type="ARBA" id="ARBA00023136"/>
    </source>
</evidence>
<dbReference type="InterPro" id="IPR001873">
    <property type="entry name" value="ENaC"/>
</dbReference>
<dbReference type="EMBL" id="UFQT01000244">
    <property type="protein sequence ID" value="SSX22301.1"/>
    <property type="molecule type" value="Genomic_DNA"/>
</dbReference>
<dbReference type="GO" id="GO:0015280">
    <property type="term" value="F:ligand-gated sodium channel activity"/>
    <property type="evidence" value="ECO:0007669"/>
    <property type="project" value="TreeGrafter"/>
</dbReference>
<dbReference type="EMBL" id="UFQS01000244">
    <property type="protein sequence ID" value="SSX01924.1"/>
    <property type="molecule type" value="Genomic_DNA"/>
</dbReference>
<keyword evidence="6 14" id="KW-1133">Transmembrane helix</keyword>
<dbReference type="OMA" id="QDAFDKW"/>
<dbReference type="Gene3D" id="1.10.287.770">
    <property type="entry name" value="YojJ-like"/>
    <property type="match status" value="1"/>
</dbReference>
<accession>A0A336KAK0</accession>
<keyword evidence="11 12" id="KW-0407">Ion channel</keyword>
<dbReference type="PANTHER" id="PTHR11690">
    <property type="entry name" value="AMILORIDE-SENSITIVE SODIUM CHANNEL-RELATED"/>
    <property type="match status" value="1"/>
</dbReference>
<evidence type="ECO:0000313" key="15">
    <source>
        <dbReference type="EMBL" id="SSX01924.1"/>
    </source>
</evidence>
<keyword evidence="7" id="KW-0915">Sodium</keyword>
<keyword evidence="10 12" id="KW-0739">Sodium transport</keyword>
<feature type="transmembrane region" description="Helical" evidence="14">
    <location>
        <begin position="60"/>
        <end position="78"/>
    </location>
</feature>
<reference evidence="16" key="2">
    <citation type="submission" date="2018-07" db="EMBL/GenBank/DDBJ databases">
        <authorList>
            <person name="Quirk P.G."/>
            <person name="Krulwich T.A."/>
        </authorList>
    </citation>
    <scope>NUCLEOTIDE SEQUENCE</scope>
</reference>
<evidence type="ECO:0000256" key="3">
    <source>
        <dbReference type="ARBA" id="ARBA00022448"/>
    </source>
</evidence>
<evidence type="ECO:0000256" key="10">
    <source>
        <dbReference type="ARBA" id="ARBA00023201"/>
    </source>
</evidence>
<dbReference type="PANTHER" id="PTHR11690:SF288">
    <property type="entry name" value="AMILORIDE-SENSITIVE NA+ CHANNEL-RELATED"/>
    <property type="match status" value="1"/>
</dbReference>
<evidence type="ECO:0000256" key="1">
    <source>
        <dbReference type="ARBA" id="ARBA00004141"/>
    </source>
</evidence>
<evidence type="ECO:0000256" key="8">
    <source>
        <dbReference type="ARBA" id="ARBA00023065"/>
    </source>
</evidence>
<comment type="similarity">
    <text evidence="2 12">Belongs to the amiloride-sensitive sodium channel (TC 1.A.6) family.</text>
</comment>